<dbReference type="GO" id="GO:0005525">
    <property type="term" value="F:GTP binding"/>
    <property type="evidence" value="ECO:0007669"/>
    <property type="project" value="UniProtKB-KW"/>
</dbReference>
<dbReference type="NCBIfam" id="TIGR00487">
    <property type="entry name" value="IF-2"/>
    <property type="match status" value="1"/>
</dbReference>
<evidence type="ECO:0000259" key="11">
    <source>
        <dbReference type="PROSITE" id="PS51722"/>
    </source>
</evidence>
<comment type="caution">
    <text evidence="12">The sequence shown here is derived from an EMBL/GenBank/DDBJ whole genome shotgun (WGS) entry which is preliminary data.</text>
</comment>
<evidence type="ECO:0000256" key="9">
    <source>
        <dbReference type="RuleBase" id="RU000644"/>
    </source>
</evidence>
<dbReference type="FunFam" id="2.40.30.10:FF:000007">
    <property type="entry name" value="Translation initiation factor IF-2"/>
    <property type="match status" value="1"/>
</dbReference>
<evidence type="ECO:0000256" key="6">
    <source>
        <dbReference type="ARBA" id="ARBA00023134"/>
    </source>
</evidence>
<dbReference type="GO" id="GO:0003924">
    <property type="term" value="F:GTPase activity"/>
    <property type="evidence" value="ECO:0007669"/>
    <property type="project" value="UniProtKB-UniRule"/>
</dbReference>
<dbReference type="SUPFAM" id="SSF50447">
    <property type="entry name" value="Translation proteins"/>
    <property type="match status" value="2"/>
</dbReference>
<dbReference type="InterPro" id="IPR027417">
    <property type="entry name" value="P-loop_NTPase"/>
</dbReference>
<dbReference type="EMBL" id="VUNR01000005">
    <property type="protein sequence ID" value="MSU08086.1"/>
    <property type="molecule type" value="Genomic_DNA"/>
</dbReference>
<evidence type="ECO:0000256" key="5">
    <source>
        <dbReference type="ARBA" id="ARBA00022917"/>
    </source>
</evidence>
<feature type="domain" description="Tr-type G" evidence="11">
    <location>
        <begin position="371"/>
        <end position="540"/>
    </location>
</feature>
<comment type="subcellular location">
    <subcellularLocation>
        <location evidence="8">Cytoplasm</location>
    </subcellularLocation>
</comment>
<keyword evidence="4 8" id="KW-0547">Nucleotide-binding</keyword>
<reference evidence="12 13" key="1">
    <citation type="submission" date="2019-08" db="EMBL/GenBank/DDBJ databases">
        <title>In-depth cultivation of the pig gut microbiome towards novel bacterial diversity and tailored functional studies.</title>
        <authorList>
            <person name="Wylensek D."/>
            <person name="Hitch T.C.A."/>
            <person name="Clavel T."/>
        </authorList>
    </citation>
    <scope>NUCLEOTIDE SEQUENCE [LARGE SCALE GENOMIC DNA]</scope>
    <source>
        <strain evidence="12 13">WCA-693-APC-5D-A</strain>
    </source>
</reference>
<evidence type="ECO:0000256" key="2">
    <source>
        <dbReference type="ARBA" id="ARBA00020675"/>
    </source>
</evidence>
<dbReference type="FunFam" id="2.40.30.10:FF:000008">
    <property type="entry name" value="Translation initiation factor IF-2"/>
    <property type="match status" value="1"/>
</dbReference>
<dbReference type="AlphaFoldDB" id="A0A6I2UH31"/>
<feature type="compositionally biased region" description="Basic and acidic residues" evidence="10">
    <location>
        <begin position="139"/>
        <end position="150"/>
    </location>
</feature>
<feature type="compositionally biased region" description="Low complexity" evidence="10">
    <location>
        <begin position="249"/>
        <end position="266"/>
    </location>
</feature>
<dbReference type="CDD" id="cd01887">
    <property type="entry name" value="IF2_eIF5B"/>
    <property type="match status" value="1"/>
</dbReference>
<dbReference type="PANTHER" id="PTHR43381:SF5">
    <property type="entry name" value="TR-TYPE G DOMAIN-CONTAINING PROTEIN"/>
    <property type="match status" value="1"/>
</dbReference>
<feature type="compositionally biased region" description="Basic and acidic residues" evidence="10">
    <location>
        <begin position="200"/>
        <end position="247"/>
    </location>
</feature>
<dbReference type="GeneID" id="96777999"/>
<dbReference type="CDD" id="cd03692">
    <property type="entry name" value="mtIF2_IVc"/>
    <property type="match status" value="1"/>
</dbReference>
<keyword evidence="6 8" id="KW-0342">GTP-binding</keyword>
<dbReference type="Gene3D" id="1.10.10.2480">
    <property type="match status" value="1"/>
</dbReference>
<dbReference type="Pfam" id="PF04760">
    <property type="entry name" value="IF2_N"/>
    <property type="match status" value="2"/>
</dbReference>
<dbReference type="PROSITE" id="PS01176">
    <property type="entry name" value="IF2"/>
    <property type="match status" value="1"/>
</dbReference>
<dbReference type="Gene3D" id="3.40.50.300">
    <property type="entry name" value="P-loop containing nucleotide triphosphate hydrolases"/>
    <property type="match status" value="1"/>
</dbReference>
<dbReference type="NCBIfam" id="TIGR00231">
    <property type="entry name" value="small_GTP"/>
    <property type="match status" value="1"/>
</dbReference>
<evidence type="ECO:0000313" key="13">
    <source>
        <dbReference type="Proteomes" id="UP000433181"/>
    </source>
</evidence>
<dbReference type="Pfam" id="PF22042">
    <property type="entry name" value="EF-G_D2"/>
    <property type="match status" value="1"/>
</dbReference>
<dbReference type="PANTHER" id="PTHR43381">
    <property type="entry name" value="TRANSLATION INITIATION FACTOR IF-2-RELATED"/>
    <property type="match status" value="1"/>
</dbReference>
<dbReference type="InterPro" id="IPR000178">
    <property type="entry name" value="TF_IF2_bacterial-like"/>
</dbReference>
<comment type="similarity">
    <text evidence="1 8 9">Belongs to the TRAFAC class translation factor GTPase superfamily. Classic translation factor GTPase family. IF-2 subfamily.</text>
</comment>
<gene>
    <name evidence="8 12" type="primary">infB</name>
    <name evidence="12" type="ORF">FYJ84_03645</name>
</gene>
<dbReference type="InterPro" id="IPR005225">
    <property type="entry name" value="Small_GTP-bd"/>
</dbReference>
<protein>
    <recommendedName>
        <fullName evidence="2 8">Translation initiation factor IF-2</fullName>
    </recommendedName>
</protein>
<dbReference type="SUPFAM" id="SSF52540">
    <property type="entry name" value="P-loop containing nucleoside triphosphate hydrolases"/>
    <property type="match status" value="1"/>
</dbReference>
<dbReference type="InterPro" id="IPR006847">
    <property type="entry name" value="IF2_N"/>
</dbReference>
<dbReference type="RefSeq" id="WP_154406247.1">
    <property type="nucleotide sequence ID" value="NZ_VUNR01000005.1"/>
</dbReference>
<dbReference type="Pfam" id="PF11987">
    <property type="entry name" value="IF-2"/>
    <property type="match status" value="1"/>
</dbReference>
<evidence type="ECO:0000256" key="3">
    <source>
        <dbReference type="ARBA" id="ARBA00022540"/>
    </source>
</evidence>
<keyword evidence="8" id="KW-0963">Cytoplasm</keyword>
<keyword evidence="13" id="KW-1185">Reference proteome</keyword>
<evidence type="ECO:0000256" key="1">
    <source>
        <dbReference type="ARBA" id="ARBA00007733"/>
    </source>
</evidence>
<feature type="compositionally biased region" description="Basic and acidic residues" evidence="10">
    <location>
        <begin position="161"/>
        <end position="174"/>
    </location>
</feature>
<organism evidence="12 13">
    <name type="scientific">Anaerovibrio slackiae</name>
    <dbReference type="NCBI Taxonomy" id="2652309"/>
    <lineage>
        <taxon>Bacteria</taxon>
        <taxon>Bacillati</taxon>
        <taxon>Bacillota</taxon>
        <taxon>Negativicutes</taxon>
        <taxon>Selenomonadales</taxon>
        <taxon>Selenomonadaceae</taxon>
        <taxon>Anaerovibrio</taxon>
    </lineage>
</organism>
<dbReference type="CDD" id="cd03702">
    <property type="entry name" value="IF2_mtIF2_II"/>
    <property type="match status" value="1"/>
</dbReference>
<evidence type="ECO:0000256" key="10">
    <source>
        <dbReference type="SAM" id="MobiDB-lite"/>
    </source>
</evidence>
<dbReference type="PROSITE" id="PS51722">
    <property type="entry name" value="G_TR_2"/>
    <property type="match status" value="1"/>
</dbReference>
<dbReference type="InterPro" id="IPR044145">
    <property type="entry name" value="IF2_II"/>
</dbReference>
<evidence type="ECO:0000256" key="4">
    <source>
        <dbReference type="ARBA" id="ARBA00022741"/>
    </source>
</evidence>
<feature type="binding site" evidence="8">
    <location>
        <begin position="426"/>
        <end position="430"/>
    </location>
    <ligand>
        <name>GTP</name>
        <dbReference type="ChEBI" id="CHEBI:37565"/>
    </ligand>
</feature>
<keyword evidence="3 8" id="KW-0396">Initiation factor</keyword>
<evidence type="ECO:0000256" key="7">
    <source>
        <dbReference type="ARBA" id="ARBA00025162"/>
    </source>
</evidence>
<dbReference type="InterPro" id="IPR000795">
    <property type="entry name" value="T_Tr_GTP-bd_dom"/>
</dbReference>
<comment type="function">
    <text evidence="7 8 9">One of the essential components for the initiation of protein synthesis. Protects formylmethionyl-tRNA from spontaneous hydrolysis and promotes its binding to the 30S ribosomal subunits. Also involved in the hydrolysis of GTP during the formation of the 70S ribosomal complex.</text>
</comment>
<evidence type="ECO:0000313" key="12">
    <source>
        <dbReference type="EMBL" id="MSU08086.1"/>
    </source>
</evidence>
<dbReference type="FunFam" id="3.40.50.300:FF:000019">
    <property type="entry name" value="Translation initiation factor IF-2"/>
    <property type="match status" value="1"/>
</dbReference>
<feature type="binding site" evidence="8">
    <location>
        <begin position="480"/>
        <end position="483"/>
    </location>
    <ligand>
        <name>GTP</name>
        <dbReference type="ChEBI" id="CHEBI:37565"/>
    </ligand>
</feature>
<feature type="binding site" evidence="8">
    <location>
        <begin position="380"/>
        <end position="387"/>
    </location>
    <ligand>
        <name>GTP</name>
        <dbReference type="ChEBI" id="CHEBI:37565"/>
    </ligand>
</feature>
<dbReference type="HAMAP" id="MF_00100_B">
    <property type="entry name" value="IF_2_B"/>
    <property type="match status" value="1"/>
</dbReference>
<dbReference type="InterPro" id="IPR023115">
    <property type="entry name" value="TIF_IF2_dom3"/>
</dbReference>
<dbReference type="Gene3D" id="2.40.30.10">
    <property type="entry name" value="Translation factors"/>
    <property type="match status" value="2"/>
</dbReference>
<keyword evidence="5 8" id="KW-0648">Protein biosynthesis</keyword>
<dbReference type="InterPro" id="IPR009000">
    <property type="entry name" value="Transl_B-barrel_sf"/>
</dbReference>
<dbReference type="Proteomes" id="UP000433181">
    <property type="component" value="Unassembled WGS sequence"/>
</dbReference>
<feature type="region of interest" description="G-domain" evidence="8">
    <location>
        <begin position="374"/>
        <end position="522"/>
    </location>
</feature>
<proteinExistence type="inferred from homology"/>
<sequence length="875" mass="96003">MSKHRVYDIAKELNTDNKTILDILRKNNIEVKSHSSTVDDAARQLVVKAVKGNSQPGAKPQPQVAAKQQVAAKVQQAVQPMNRQKQVQPQAQPQQKKQEQKSGQQPKAQAQQAKQQGQQPQKNGAQQKQGQAKHGGSQPDDRRQKHDGQKQAHQGGQNSGGRHDRNDRNDRNDGRNGGGKPGQRNGRNESQRGGQNSGNRNDKGDRNDKNDKRNNRDNRMERADRMERNDRNRQNGGGRNERNDRNGKNGRNSFNNNNNNNNNGRNNRGKNNRGGRNQQPAPKMEIARPKNIKVGETIIVKDLASKMSCTAAEIIKKLMLMGVLASINQEIDFDTAALVASEFGVNVEELPPEVDPTLIPEIVDDPKSLVLRPPVVTVMGHVDHGKTSLLDVIRKTSVTSHEAGGITQHIGAYQVKCQGKKIVFLDTPGHEAFTAMRARGAQVTDIAILVVAADDGVMPQTIEAIHHAKDADVPIIVAVNKIDKPGANPANVKNELMEHGLVPEEYGGDTIMVEVSAKKNIGINDLLEMVLLVAEMKELKANPKREARGVIIEAQLDKGRGPVATVLVQSGTLRIGDSIVAGTTYGKVRAMLNDRGENVKKAGPSVPVEVLGLNDVPAAGDELAALEEKQARTIAEKRMEKQRNEMIHAKKVSLDDLFNQIQEGQLKDLNIVVKADVQGSVEALNSSLLGLNKNDEVRVRIVHSGVGAVTESDVMLASASNALVIAFNVRPDANARRVADAEAIDIRTYRVIYDALNDVKDAMSGMLAPKYKEVIQGKVEIRQVMKFSKALVAGSYVLEGKITNQSKIRIVRDNIEVFDGELDGLRRFKDDVKEVAAGYECGITIKDYKDFREGDIIEAYIMEEVKTSINDVNKD</sequence>
<evidence type="ECO:0000256" key="8">
    <source>
        <dbReference type="HAMAP-Rule" id="MF_00100"/>
    </source>
</evidence>
<dbReference type="InterPro" id="IPR015760">
    <property type="entry name" value="TIF_IF2"/>
</dbReference>
<feature type="compositionally biased region" description="Low complexity" evidence="10">
    <location>
        <begin position="55"/>
        <end position="138"/>
    </location>
</feature>
<feature type="region of interest" description="Disordered" evidence="10">
    <location>
        <begin position="51"/>
        <end position="288"/>
    </location>
</feature>
<dbReference type="GO" id="GO:0005829">
    <property type="term" value="C:cytosol"/>
    <property type="evidence" value="ECO:0007669"/>
    <property type="project" value="TreeGrafter"/>
</dbReference>
<name>A0A6I2UH31_9FIRM</name>
<dbReference type="Pfam" id="PF00009">
    <property type="entry name" value="GTP_EFTU"/>
    <property type="match status" value="1"/>
</dbReference>
<dbReference type="GO" id="GO:0003743">
    <property type="term" value="F:translation initiation factor activity"/>
    <property type="evidence" value="ECO:0007669"/>
    <property type="project" value="UniProtKB-UniRule"/>
</dbReference>
<dbReference type="InterPro" id="IPR036925">
    <property type="entry name" value="TIF_IF2_dom3_sf"/>
</dbReference>
<accession>A0A6I2UH31</accession>
<dbReference type="SUPFAM" id="SSF52156">
    <property type="entry name" value="Initiation factor IF2/eIF5b, domain 3"/>
    <property type="match status" value="1"/>
</dbReference>
<dbReference type="InterPro" id="IPR053905">
    <property type="entry name" value="EF-G-like_DII"/>
</dbReference>
<dbReference type="FunFam" id="3.40.50.10050:FF:000001">
    <property type="entry name" value="Translation initiation factor IF-2"/>
    <property type="match status" value="1"/>
</dbReference>
<dbReference type="Gene3D" id="3.40.50.10050">
    <property type="entry name" value="Translation initiation factor IF- 2, domain 3"/>
    <property type="match status" value="1"/>
</dbReference>